<accession>A0ABM7U291</accession>
<gene>
    <name evidence="1" type="ORF">PTKU64_90710</name>
</gene>
<name>A0ABM7U291_9BURK</name>
<evidence type="ECO:0000313" key="2">
    <source>
        <dbReference type="Proteomes" id="UP001319874"/>
    </source>
</evidence>
<organism evidence="1 2">
    <name type="scientific">Paraburkholderia terrae</name>
    <dbReference type="NCBI Taxonomy" id="311230"/>
    <lineage>
        <taxon>Bacteria</taxon>
        <taxon>Pseudomonadati</taxon>
        <taxon>Pseudomonadota</taxon>
        <taxon>Betaproteobacteria</taxon>
        <taxon>Burkholderiales</taxon>
        <taxon>Burkholderiaceae</taxon>
        <taxon>Paraburkholderia</taxon>
    </lineage>
</organism>
<protein>
    <submittedName>
        <fullName evidence="1">Uncharacterized protein</fullName>
    </submittedName>
</protein>
<evidence type="ECO:0000313" key="1">
    <source>
        <dbReference type="EMBL" id="BCZ85396.1"/>
    </source>
</evidence>
<geneLocation type="plasmid" evidence="1 2">
    <name>pPT365</name>
</geneLocation>
<reference evidence="1 2" key="1">
    <citation type="journal article" date="2022" name="Front. Microbiol.">
        <title>Identification and characterization of a novel class of self-sufficient cytochrome P450 hydroxylase involved in cyclohexanecarboxylate degradation in Paraburkholderia terrae strain KU-64.</title>
        <authorList>
            <person name="Yamamoto T."/>
            <person name="Hasegawa Y."/>
            <person name="Iwaki H."/>
        </authorList>
    </citation>
    <scope>NUCLEOTIDE SEQUENCE [LARGE SCALE GENOMIC DNA]</scope>
    <source>
        <strain evidence="1 2">KU-64</strain>
    </source>
</reference>
<keyword evidence="2" id="KW-1185">Reference proteome</keyword>
<keyword evidence="1" id="KW-0614">Plasmid</keyword>
<dbReference type="Proteomes" id="UP001319874">
    <property type="component" value="Plasmid pPT365"/>
</dbReference>
<dbReference type="EMBL" id="AP024959">
    <property type="protein sequence ID" value="BCZ85396.1"/>
    <property type="molecule type" value="Genomic_DNA"/>
</dbReference>
<sequence>MPATNVLTTRWLELSGWLRLTRAECGVRWNFFKQRRQSKLYKFIVGQWPSPWACDPHLPVRVAINAHERAIVILHQRVDESWIPFGKCDDRYVRDVIMDEIDMVIEDPKAYGMRSRGDIPATWVYDEAHPSEVNIGCPVPTPVQEHLCDCAVAFPGRLRKAGPGHNSCC</sequence>
<proteinExistence type="predicted"/>